<gene>
    <name evidence="10" type="ORF">CMV_001370</name>
</gene>
<evidence type="ECO:0000256" key="1">
    <source>
        <dbReference type="ARBA" id="ARBA00001933"/>
    </source>
</evidence>
<keyword evidence="11" id="KW-1185">Reference proteome</keyword>
<dbReference type="AlphaFoldDB" id="A0A8J4VY36"/>
<sequence length="458" mass="50469">MKLQGLSGRDAITAMKNGFHSAQLLKPTQGLAKVKLSSEEFASKLLDRRWALPGPDTKIHQIMLSQSQERDKGGPFGNISMLNNTQPSFGDDMIAKNDQNSSFYIVRDDLLHPFVNGNKARKLDGLLPLIEDHSVTDVVTCGGCQSAHAAAVAVSCAERGLKSHLLLRGEQPEILTGYNLISTMYGNVKYVPRSLYANREIMLQTHAKHLVSGNSGHVVWFNDIFESSFTTQTSSSFVQMDANRSAENSPRKVAILNEGAGDAAALLGVIRLVWYLSQSHLLGKERAMRFVVDAGTGTTAVGLGLGALCFGLPWEVTAIMLADTVDGYKQQERRLVSDFKRCFGFHLIDHGLNEVDHGIVKWVERCHPRKFGKVLDGEVEACQQIAQQTGILVDPMYTLAAWEMATLLSEKEAKEAVKVVMLHTGGTLGMFGLAQRCIVKPSNQLVFWCHLWTDTWIV</sequence>
<dbReference type="Proteomes" id="UP000737018">
    <property type="component" value="Unassembled WGS sequence"/>
</dbReference>
<dbReference type="Gene3D" id="3.40.50.1100">
    <property type="match status" value="2"/>
</dbReference>
<dbReference type="InterPro" id="IPR036052">
    <property type="entry name" value="TrpB-like_PALP_sf"/>
</dbReference>
<evidence type="ECO:0000256" key="9">
    <source>
        <dbReference type="ARBA" id="ARBA00066823"/>
    </source>
</evidence>
<evidence type="ECO:0000256" key="7">
    <source>
        <dbReference type="ARBA" id="ARBA00023239"/>
    </source>
</evidence>
<comment type="catalytic activity">
    <reaction evidence="8">
        <text>D-cysteine + H2O = hydrogen sulfide + pyruvate + NH4(+) + H(+)</text>
        <dbReference type="Rhea" id="RHEA:11268"/>
        <dbReference type="ChEBI" id="CHEBI:15361"/>
        <dbReference type="ChEBI" id="CHEBI:15377"/>
        <dbReference type="ChEBI" id="CHEBI:15378"/>
        <dbReference type="ChEBI" id="CHEBI:28938"/>
        <dbReference type="ChEBI" id="CHEBI:29919"/>
        <dbReference type="ChEBI" id="CHEBI:35236"/>
        <dbReference type="EC" id="4.4.1.15"/>
    </reaction>
</comment>
<dbReference type="PANTHER" id="PTHR43780:SF7">
    <property type="entry name" value="D-CYSTEINE DESULFHYDRASE 2, MITOCHONDRIAL"/>
    <property type="match status" value="1"/>
</dbReference>
<evidence type="ECO:0000313" key="10">
    <source>
        <dbReference type="EMBL" id="KAF3975385.1"/>
    </source>
</evidence>
<evidence type="ECO:0000256" key="2">
    <source>
        <dbReference type="ARBA" id="ARBA00004173"/>
    </source>
</evidence>
<comment type="caution">
    <text evidence="10">The sequence shown here is derived from an EMBL/GenBank/DDBJ whole genome shotgun (WGS) entry which is preliminary data.</text>
</comment>
<dbReference type="OrthoDB" id="10266364at2759"/>
<comment type="subcellular location">
    <subcellularLocation>
        <location evidence="2">Mitochondrion</location>
    </subcellularLocation>
</comment>
<dbReference type="EC" id="4.4.1.15" evidence="9"/>
<evidence type="ECO:0000256" key="3">
    <source>
        <dbReference type="ARBA" id="ARBA00008639"/>
    </source>
</evidence>
<dbReference type="SUPFAM" id="SSF53686">
    <property type="entry name" value="Tryptophan synthase beta subunit-like PLP-dependent enzymes"/>
    <property type="match status" value="1"/>
</dbReference>
<protein>
    <recommendedName>
        <fullName evidence="9">D-cysteine desulfhydrase</fullName>
        <ecNumber evidence="9">4.4.1.15</ecNumber>
    </recommendedName>
</protein>
<evidence type="ECO:0000256" key="8">
    <source>
        <dbReference type="ARBA" id="ARBA00050761"/>
    </source>
</evidence>
<dbReference type="GO" id="GO:0005739">
    <property type="term" value="C:mitochondrion"/>
    <property type="evidence" value="ECO:0007669"/>
    <property type="project" value="UniProtKB-SubCell"/>
</dbReference>
<reference evidence="10" key="1">
    <citation type="submission" date="2020-03" db="EMBL/GenBank/DDBJ databases">
        <title>Castanea mollissima Vanexum genome sequencing.</title>
        <authorList>
            <person name="Staton M."/>
        </authorList>
    </citation>
    <scope>NUCLEOTIDE SEQUENCE</scope>
    <source>
        <tissue evidence="10">Leaf</tissue>
    </source>
</reference>
<keyword evidence="4" id="KW-0663">Pyridoxal phosphate</keyword>
<evidence type="ECO:0000256" key="5">
    <source>
        <dbReference type="ARBA" id="ARBA00022946"/>
    </source>
</evidence>
<evidence type="ECO:0000313" key="11">
    <source>
        <dbReference type="Proteomes" id="UP000737018"/>
    </source>
</evidence>
<keyword evidence="5" id="KW-0809">Transit peptide</keyword>
<dbReference type="FunFam" id="3.40.50.1100:FF:000081">
    <property type="entry name" value="D-cysteine desulfhydrase 2 mitochondrial"/>
    <property type="match status" value="1"/>
</dbReference>
<dbReference type="GO" id="GO:0019148">
    <property type="term" value="F:D-cysteine desulfhydrase activity"/>
    <property type="evidence" value="ECO:0007669"/>
    <property type="project" value="UniProtKB-EC"/>
</dbReference>
<organism evidence="10 11">
    <name type="scientific">Castanea mollissima</name>
    <name type="common">Chinese chestnut</name>
    <dbReference type="NCBI Taxonomy" id="60419"/>
    <lineage>
        <taxon>Eukaryota</taxon>
        <taxon>Viridiplantae</taxon>
        <taxon>Streptophyta</taxon>
        <taxon>Embryophyta</taxon>
        <taxon>Tracheophyta</taxon>
        <taxon>Spermatophyta</taxon>
        <taxon>Magnoliopsida</taxon>
        <taxon>eudicotyledons</taxon>
        <taxon>Gunneridae</taxon>
        <taxon>Pentapetalae</taxon>
        <taxon>rosids</taxon>
        <taxon>fabids</taxon>
        <taxon>Fagales</taxon>
        <taxon>Fagaceae</taxon>
        <taxon>Castanea</taxon>
    </lineage>
</organism>
<keyword evidence="6" id="KW-0496">Mitochondrion</keyword>
<comment type="similarity">
    <text evidence="3">Belongs to the ACC deaminase/D-cysteine desulfhydrase family.</text>
</comment>
<dbReference type="PANTHER" id="PTHR43780">
    <property type="entry name" value="1-AMINOCYCLOPROPANE-1-CARBOXYLATE DEAMINASE-RELATED"/>
    <property type="match status" value="1"/>
</dbReference>
<dbReference type="EMBL" id="JRKL02000084">
    <property type="protein sequence ID" value="KAF3975385.1"/>
    <property type="molecule type" value="Genomic_DNA"/>
</dbReference>
<comment type="cofactor">
    <cofactor evidence="1">
        <name>pyridoxal 5'-phosphate</name>
        <dbReference type="ChEBI" id="CHEBI:597326"/>
    </cofactor>
</comment>
<dbReference type="FunFam" id="3.40.50.1100:FF:000050">
    <property type="entry name" value="D-cysteine desulfhydrase 2, mitochondrial"/>
    <property type="match status" value="1"/>
</dbReference>
<evidence type="ECO:0000256" key="4">
    <source>
        <dbReference type="ARBA" id="ARBA00022898"/>
    </source>
</evidence>
<name>A0A8J4VY36_9ROSI</name>
<proteinExistence type="inferred from homology"/>
<evidence type="ECO:0000256" key="6">
    <source>
        <dbReference type="ARBA" id="ARBA00023128"/>
    </source>
</evidence>
<dbReference type="InterPro" id="IPR027278">
    <property type="entry name" value="ACCD_DCysDesulf"/>
</dbReference>
<accession>A0A8J4VY36</accession>
<keyword evidence="7" id="KW-0456">Lyase</keyword>